<dbReference type="Pfam" id="PF13481">
    <property type="entry name" value="AAA_25"/>
    <property type="match status" value="1"/>
</dbReference>
<name>C6HX97_9BACT</name>
<dbReference type="PANTHER" id="PTHR32472:SF10">
    <property type="entry name" value="DNA REPAIR PROTEIN RADA-LIKE PROTEIN"/>
    <property type="match status" value="1"/>
</dbReference>
<evidence type="ECO:0000256" key="12">
    <source>
        <dbReference type="NCBIfam" id="TIGR00416"/>
    </source>
</evidence>
<sequence>MAKKDQESYRCPACGYRSPKWMGFCPACHEAPEGLVPEESPGGRVERYVREAAGGAAESRALPISGVVVGDLPRSSTGLSEFDRVLGGGIVPGSFILLGGDPGIGKSTLVLQTVANLAREKTVLVVCGEESPEQIRMRFDRLEAGKKKTSGLFLLPETDLSLVLAEAARLSPDILIVDSIQTVFLPEWTQSAGSVIQLRETAATLLEFAKRSRVTTLVIGHVTKDGTIAGPRVLEHLVDTVLYLEGERGQPLRILRTAKNRFGPTQEVGLFEMEEGGLVEVTNPSAFFLEGRDPGRPGSTVVCGMEGSRPILVELQALAAPTSLPMPRRVTQGVSSNRLALLTAVLVRRIGLDLSGMDLYLNVVGGVEIEETALDLGIALGVVSSVRELILPAGWVVVGEVGLAGEVRRIPGIIERMAEAARLGFSHMVGPVLPSGKSRPLPRGIVYHPVSDLRQALAFLEKPSSSEKKAPSSVGSPR</sequence>
<feature type="binding site" evidence="11">
    <location>
        <begin position="100"/>
        <end position="107"/>
    </location>
    <ligand>
        <name>ATP</name>
        <dbReference type="ChEBI" id="CHEBI:30616"/>
    </ligand>
</feature>
<dbReference type="SUPFAM" id="SSF54211">
    <property type="entry name" value="Ribosomal protein S5 domain 2-like"/>
    <property type="match status" value="1"/>
</dbReference>
<dbReference type="GO" id="GO:0016787">
    <property type="term" value="F:hydrolase activity"/>
    <property type="evidence" value="ECO:0007669"/>
    <property type="project" value="UniProtKB-KW"/>
</dbReference>
<dbReference type="GO" id="GO:0000725">
    <property type="term" value="P:recombinational repair"/>
    <property type="evidence" value="ECO:0007669"/>
    <property type="project" value="UniProtKB-UniRule"/>
</dbReference>
<dbReference type="InterPro" id="IPR003593">
    <property type="entry name" value="AAA+_ATPase"/>
</dbReference>
<proteinExistence type="inferred from homology"/>
<keyword evidence="3 11" id="KW-0227">DNA damage</keyword>
<dbReference type="AlphaFoldDB" id="C6HX97"/>
<keyword evidence="7 11" id="KW-0067">ATP-binding</keyword>
<dbReference type="NCBIfam" id="TIGR00416">
    <property type="entry name" value="sms"/>
    <property type="match status" value="1"/>
</dbReference>
<evidence type="ECO:0000256" key="3">
    <source>
        <dbReference type="ARBA" id="ARBA00022763"/>
    </source>
</evidence>
<dbReference type="Gene3D" id="3.30.230.10">
    <property type="match status" value="1"/>
</dbReference>
<dbReference type="HAMAP" id="MF_01498">
    <property type="entry name" value="RadA_bact"/>
    <property type="match status" value="1"/>
</dbReference>
<comment type="function">
    <text evidence="11">Plays a role in repairing double-strand DNA breaks, probably involving stabilizing or processing branched DNA or blocked replication forks.</text>
</comment>
<dbReference type="Gene3D" id="3.40.50.300">
    <property type="entry name" value="P-loop containing nucleotide triphosphate hydrolases"/>
    <property type="match status" value="1"/>
</dbReference>
<evidence type="ECO:0000256" key="8">
    <source>
        <dbReference type="ARBA" id="ARBA00023016"/>
    </source>
</evidence>
<evidence type="ECO:0000256" key="9">
    <source>
        <dbReference type="ARBA" id="ARBA00023125"/>
    </source>
</evidence>
<keyword evidence="2 11" id="KW-0547">Nucleotide-binding</keyword>
<dbReference type="SUPFAM" id="SSF52540">
    <property type="entry name" value="P-loop containing nucleoside triphosphate hydrolases"/>
    <property type="match status" value="1"/>
</dbReference>
<evidence type="ECO:0000313" key="15">
    <source>
        <dbReference type="EMBL" id="EES52649.1"/>
    </source>
</evidence>
<evidence type="ECO:0000256" key="2">
    <source>
        <dbReference type="ARBA" id="ARBA00022741"/>
    </source>
</evidence>
<dbReference type="Pfam" id="PF13541">
    <property type="entry name" value="ChlI"/>
    <property type="match status" value="1"/>
</dbReference>
<dbReference type="FunFam" id="3.40.50.300:FF:000050">
    <property type="entry name" value="DNA repair protein RadA"/>
    <property type="match status" value="1"/>
</dbReference>
<evidence type="ECO:0000259" key="14">
    <source>
        <dbReference type="PROSITE" id="PS50162"/>
    </source>
</evidence>
<evidence type="ECO:0000256" key="5">
    <source>
        <dbReference type="ARBA" id="ARBA00022801"/>
    </source>
</evidence>
<dbReference type="InterPro" id="IPR027417">
    <property type="entry name" value="P-loop_NTPase"/>
</dbReference>
<dbReference type="MEROPS" id="S16.A04"/>
<reference evidence="15 16" key="1">
    <citation type="journal article" date="2009" name="Appl. Environ. Microbiol.">
        <title>Community genomic and proteomic analyses of chemoautotrophic iron-oxidizing "Leptospirillum rubarum" (Group II) and "Leptospirillum ferrodiazotrophum" (Group III) bacteria in acid mine drainage biofilms.</title>
        <authorList>
            <person name="Goltsman D.S."/>
            <person name="Denef V.J."/>
            <person name="Singer S.W."/>
            <person name="VerBerkmoes N.C."/>
            <person name="Lefsrud M."/>
            <person name="Mueller R.S."/>
            <person name="Dick G.J."/>
            <person name="Sun C.L."/>
            <person name="Wheeler K.E."/>
            <person name="Zemla A."/>
            <person name="Baker B.J."/>
            <person name="Hauser L."/>
            <person name="Land M."/>
            <person name="Shah M.B."/>
            <person name="Thelen M.P."/>
            <person name="Hettich R.L."/>
            <person name="Banfield J.F."/>
        </authorList>
    </citation>
    <scope>NUCLEOTIDE SEQUENCE [LARGE SCALE GENOMIC DNA]</scope>
</reference>
<dbReference type="GO" id="GO:0140664">
    <property type="term" value="F:ATP-dependent DNA damage sensor activity"/>
    <property type="evidence" value="ECO:0007669"/>
    <property type="project" value="InterPro"/>
</dbReference>
<dbReference type="PROSITE" id="PS50162">
    <property type="entry name" value="RECA_2"/>
    <property type="match status" value="1"/>
</dbReference>
<keyword evidence="9 11" id="KW-0238">DNA-binding</keyword>
<evidence type="ECO:0000256" key="13">
    <source>
        <dbReference type="RuleBase" id="RU003555"/>
    </source>
</evidence>
<dbReference type="GO" id="GO:0005829">
    <property type="term" value="C:cytosol"/>
    <property type="evidence" value="ECO:0007669"/>
    <property type="project" value="TreeGrafter"/>
</dbReference>
<protein>
    <recommendedName>
        <fullName evidence="11 12">DNA repair protein RadA</fullName>
    </recommendedName>
</protein>
<comment type="domain">
    <text evidence="11">The middle region has homology to RecA with ATPase motifs including the RadA KNRFG motif, while the C-terminus is homologous to Lon protease.</text>
</comment>
<feature type="domain" description="RecA family profile 1" evidence="14">
    <location>
        <begin position="71"/>
        <end position="222"/>
    </location>
</feature>
<evidence type="ECO:0000256" key="7">
    <source>
        <dbReference type="ARBA" id="ARBA00022840"/>
    </source>
</evidence>
<dbReference type="PRINTS" id="PR01874">
    <property type="entry name" value="DNAREPAIRADA"/>
</dbReference>
<dbReference type="Proteomes" id="UP000009374">
    <property type="component" value="Unassembled WGS sequence"/>
</dbReference>
<keyword evidence="5" id="KW-0378">Hydrolase</keyword>
<dbReference type="CDD" id="cd01121">
    <property type="entry name" value="RadA_SMS_N"/>
    <property type="match status" value="1"/>
</dbReference>
<dbReference type="GO" id="GO:0008270">
    <property type="term" value="F:zinc ion binding"/>
    <property type="evidence" value="ECO:0007669"/>
    <property type="project" value="UniProtKB-KW"/>
</dbReference>
<feature type="short sequence motif" description="RadA KNRFG motif" evidence="11">
    <location>
        <begin position="259"/>
        <end position="263"/>
    </location>
</feature>
<dbReference type="InterPro" id="IPR041166">
    <property type="entry name" value="Rubredoxin_2"/>
</dbReference>
<dbReference type="InterPro" id="IPR020588">
    <property type="entry name" value="RecA_ATP-bd"/>
</dbReference>
<dbReference type="GO" id="GO:0005524">
    <property type="term" value="F:ATP binding"/>
    <property type="evidence" value="ECO:0007669"/>
    <property type="project" value="UniProtKB-UniRule"/>
</dbReference>
<gene>
    <name evidence="11" type="primary">radA</name>
    <name evidence="15" type="ORF">UBAL3_92050020</name>
</gene>
<dbReference type="InterPro" id="IPR020568">
    <property type="entry name" value="Ribosomal_Su5_D2-typ_SF"/>
</dbReference>
<dbReference type="EMBL" id="GG693873">
    <property type="protein sequence ID" value="EES52649.1"/>
    <property type="molecule type" value="Genomic_DNA"/>
</dbReference>
<keyword evidence="16" id="KW-1185">Reference proteome</keyword>
<evidence type="ECO:0000256" key="11">
    <source>
        <dbReference type="HAMAP-Rule" id="MF_01498"/>
    </source>
</evidence>
<evidence type="ECO:0000256" key="10">
    <source>
        <dbReference type="ARBA" id="ARBA00023204"/>
    </source>
</evidence>
<keyword evidence="10 11" id="KW-0234">DNA repair</keyword>
<accession>C6HX97</accession>
<keyword evidence="8 11" id="KW-0346">Stress response</keyword>
<evidence type="ECO:0000256" key="6">
    <source>
        <dbReference type="ARBA" id="ARBA00022833"/>
    </source>
</evidence>
<comment type="similarity">
    <text evidence="11 13">Belongs to the RecA family. RadA subfamily.</text>
</comment>
<comment type="function">
    <text evidence="13">DNA-dependent ATPase involved in processing of recombination intermediates, plays a role in repairing DNA breaks. Stimulates the branch migration of RecA-mediated strand transfer reactions, allowing the 3' invading strand to extend heteroduplex DNA faster. Binds ssDNA in the presence of ADP but not other nucleotides, has ATPase activity that is stimulated by ssDNA and various branched DNA structures, but inhibited by SSB. Does not have RecA's homology-searching function.</text>
</comment>
<keyword evidence="1 11" id="KW-0479">Metal-binding</keyword>
<dbReference type="PANTHER" id="PTHR32472">
    <property type="entry name" value="DNA REPAIR PROTEIN RADA"/>
    <property type="match status" value="1"/>
</dbReference>
<organism evidence="15 16">
    <name type="scientific">Leptospirillum ferrodiazotrophum</name>
    <dbReference type="NCBI Taxonomy" id="412449"/>
    <lineage>
        <taxon>Bacteria</taxon>
        <taxon>Pseudomonadati</taxon>
        <taxon>Nitrospirota</taxon>
        <taxon>Nitrospiria</taxon>
        <taxon>Nitrospirales</taxon>
        <taxon>Nitrospiraceae</taxon>
        <taxon>Leptospirillum</taxon>
    </lineage>
</organism>
<feature type="region of interest" description="Lon-protease-like" evidence="11">
    <location>
        <begin position="358"/>
        <end position="478"/>
    </location>
</feature>
<evidence type="ECO:0000313" key="16">
    <source>
        <dbReference type="Proteomes" id="UP000009374"/>
    </source>
</evidence>
<dbReference type="InterPro" id="IPR004504">
    <property type="entry name" value="DNA_repair_RadA"/>
</dbReference>
<keyword evidence="4 13" id="KW-0863">Zinc-finger</keyword>
<evidence type="ECO:0000256" key="4">
    <source>
        <dbReference type="ARBA" id="ARBA00022771"/>
    </source>
</evidence>
<dbReference type="InterPro" id="IPR014721">
    <property type="entry name" value="Ribsml_uS5_D2-typ_fold_subgr"/>
</dbReference>
<dbReference type="Pfam" id="PF18073">
    <property type="entry name" value="Zn_ribbon_LapB"/>
    <property type="match status" value="1"/>
</dbReference>
<keyword evidence="6 13" id="KW-0862">Zinc</keyword>
<dbReference type="GO" id="GO:0003684">
    <property type="term" value="F:damaged DNA binding"/>
    <property type="evidence" value="ECO:0007669"/>
    <property type="project" value="InterPro"/>
</dbReference>
<dbReference type="SMART" id="SM00382">
    <property type="entry name" value="AAA"/>
    <property type="match status" value="1"/>
</dbReference>
<evidence type="ECO:0000256" key="1">
    <source>
        <dbReference type="ARBA" id="ARBA00022723"/>
    </source>
</evidence>